<reference evidence="5 6" key="1">
    <citation type="journal article" date="2024" name="Science">
        <title>Giant polyketide synthase enzymes in the biosynthesis of giant marine polyether toxins.</title>
        <authorList>
            <person name="Fallon T.R."/>
            <person name="Shende V.V."/>
            <person name="Wierzbicki I.H."/>
            <person name="Pendleton A.L."/>
            <person name="Watervoot N.F."/>
            <person name="Auber R.P."/>
            <person name="Gonzalez D.J."/>
            <person name="Wisecaver J.H."/>
            <person name="Moore B.S."/>
        </authorList>
    </citation>
    <scope>NUCLEOTIDE SEQUENCE [LARGE SCALE GENOMIC DNA]</scope>
    <source>
        <strain evidence="5 6">12B1</strain>
    </source>
</reference>
<evidence type="ECO:0000256" key="1">
    <source>
        <dbReference type="ARBA" id="ARBA00022574"/>
    </source>
</evidence>
<evidence type="ECO:0008006" key="7">
    <source>
        <dbReference type="Google" id="ProtNLM"/>
    </source>
</evidence>
<dbReference type="InterPro" id="IPR020472">
    <property type="entry name" value="WD40_PAC1"/>
</dbReference>
<accession>A0AB34JVF5</accession>
<dbReference type="InterPro" id="IPR001680">
    <property type="entry name" value="WD40_rpt"/>
</dbReference>
<dbReference type="PRINTS" id="PR00320">
    <property type="entry name" value="GPROTEINBRPT"/>
</dbReference>
<dbReference type="FunFam" id="2.130.10.10:FF:000390">
    <property type="entry name" value="THO complex subunit 3"/>
    <property type="match status" value="1"/>
</dbReference>
<evidence type="ECO:0000256" key="4">
    <source>
        <dbReference type="PROSITE-ProRule" id="PRU00221"/>
    </source>
</evidence>
<keyword evidence="6" id="KW-1185">Reference proteome</keyword>
<name>A0AB34JVF5_PRYPA</name>
<dbReference type="InterPro" id="IPR015943">
    <property type="entry name" value="WD40/YVTN_repeat-like_dom_sf"/>
</dbReference>
<dbReference type="EMBL" id="JBGBPQ010000004">
    <property type="protein sequence ID" value="KAL1524903.1"/>
    <property type="molecule type" value="Genomic_DNA"/>
</dbReference>
<keyword evidence="2" id="KW-0677">Repeat</keyword>
<dbReference type="PROSITE" id="PS00678">
    <property type="entry name" value="WD_REPEATS_1"/>
    <property type="match status" value="1"/>
</dbReference>
<dbReference type="AlphaFoldDB" id="A0AB34JVF5"/>
<keyword evidence="1 4" id="KW-0853">WD repeat</keyword>
<dbReference type="Pfam" id="PF25174">
    <property type="entry name" value="Beta-prop_THOC3"/>
    <property type="match status" value="1"/>
</dbReference>
<dbReference type="GO" id="GO:0006406">
    <property type="term" value="P:mRNA export from nucleus"/>
    <property type="evidence" value="ECO:0007669"/>
    <property type="project" value="InterPro"/>
</dbReference>
<feature type="repeat" description="WD" evidence="4">
    <location>
        <begin position="188"/>
        <end position="222"/>
    </location>
</feature>
<feature type="repeat" description="WD" evidence="4">
    <location>
        <begin position="57"/>
        <end position="99"/>
    </location>
</feature>
<feature type="repeat" description="WD" evidence="4">
    <location>
        <begin position="13"/>
        <end position="44"/>
    </location>
</feature>
<evidence type="ECO:0000256" key="2">
    <source>
        <dbReference type="ARBA" id="ARBA00022737"/>
    </source>
</evidence>
<dbReference type="InterPro" id="IPR036322">
    <property type="entry name" value="WD40_repeat_dom_sf"/>
</dbReference>
<dbReference type="PROSITE" id="PS50294">
    <property type="entry name" value="WD_REPEATS_REGION"/>
    <property type="match status" value="3"/>
</dbReference>
<protein>
    <recommendedName>
        <fullName evidence="7">THO complex subunit 3</fullName>
    </recommendedName>
</protein>
<dbReference type="SUPFAM" id="SSF50978">
    <property type="entry name" value="WD40 repeat-like"/>
    <property type="match status" value="1"/>
</dbReference>
<gene>
    <name evidence="5" type="ORF">AB1Y20_019781</name>
</gene>
<dbReference type="PANTHER" id="PTHR22839">
    <property type="entry name" value="THO COMPLEX SUBUNIT 3 THO3"/>
    <property type="match status" value="1"/>
</dbReference>
<organism evidence="5 6">
    <name type="scientific">Prymnesium parvum</name>
    <name type="common">Toxic golden alga</name>
    <dbReference type="NCBI Taxonomy" id="97485"/>
    <lineage>
        <taxon>Eukaryota</taxon>
        <taxon>Haptista</taxon>
        <taxon>Haptophyta</taxon>
        <taxon>Prymnesiophyceae</taxon>
        <taxon>Prymnesiales</taxon>
        <taxon>Prymnesiaceae</taxon>
        <taxon>Prymnesium</taxon>
    </lineage>
</organism>
<proteinExistence type="inferred from homology"/>
<dbReference type="SMART" id="SM00320">
    <property type="entry name" value="WD40"/>
    <property type="match status" value="6"/>
</dbReference>
<evidence type="ECO:0000256" key="3">
    <source>
        <dbReference type="ARBA" id="ARBA00046343"/>
    </source>
</evidence>
<comment type="similarity">
    <text evidence="3">Belongs to the THOC3 family.</text>
</comment>
<evidence type="ECO:0000313" key="6">
    <source>
        <dbReference type="Proteomes" id="UP001515480"/>
    </source>
</evidence>
<sequence length="313" mass="34625">MAAVFKGCTIREYLGHKKKVHTVSWNSTGAKLASGSVDQSVHVWALDETGRSVDTELKGHQESVDQLRWEPVQPDVLSTASADKTVRIWDTRMSKCAQAIETRGENINIRWSPDGQHLAVGDKEDNISLIEMRKCKVLKNMKFGFEVNEMAWEQTGKLFFLTTGAGTVEVFLYADMLRQAEPSPVHTLHAHTANCYCIEFSSDGEKFAVGGADALVSIWNVKELVCEVTCSRLEWPVRTLSFSHDCNFIASGSEDPLIDIANVATSEQAHVIPCSAAMNTVAWNPKRLLLAFAGDDKDKLGREGVIRVFGYSS</sequence>
<dbReference type="Proteomes" id="UP001515480">
    <property type="component" value="Unassembled WGS sequence"/>
</dbReference>
<comment type="caution">
    <text evidence="5">The sequence shown here is derived from an EMBL/GenBank/DDBJ whole genome shotgun (WGS) entry which is preliminary data.</text>
</comment>
<dbReference type="GO" id="GO:0000445">
    <property type="term" value="C:THO complex part of transcription export complex"/>
    <property type="evidence" value="ECO:0007669"/>
    <property type="project" value="TreeGrafter"/>
</dbReference>
<dbReference type="InterPro" id="IPR040132">
    <property type="entry name" value="Tex1/THOC3"/>
</dbReference>
<dbReference type="PROSITE" id="PS50082">
    <property type="entry name" value="WD_REPEATS_2"/>
    <property type="match status" value="3"/>
</dbReference>
<dbReference type="InterPro" id="IPR019775">
    <property type="entry name" value="WD40_repeat_CS"/>
</dbReference>
<evidence type="ECO:0000313" key="5">
    <source>
        <dbReference type="EMBL" id="KAL1524903.1"/>
    </source>
</evidence>
<dbReference type="Gene3D" id="2.130.10.10">
    <property type="entry name" value="YVTN repeat-like/Quinoprotein amine dehydrogenase"/>
    <property type="match status" value="2"/>
</dbReference>
<dbReference type="PANTHER" id="PTHR22839:SF0">
    <property type="entry name" value="THO COMPLEX SUBUNIT 3"/>
    <property type="match status" value="1"/>
</dbReference>